<dbReference type="Gene3D" id="3.40.50.2000">
    <property type="entry name" value="Glycogen Phosphorylase B"/>
    <property type="match status" value="1"/>
</dbReference>
<accession>A0AAV9AMB5</accession>
<dbReference type="SUPFAM" id="SSF53756">
    <property type="entry name" value="UDP-Glycosyltransferase/glycogen phosphorylase"/>
    <property type="match status" value="1"/>
</dbReference>
<reference evidence="2" key="2">
    <citation type="submission" date="2023-06" db="EMBL/GenBank/DDBJ databases">
        <authorList>
            <person name="Ma L."/>
            <person name="Liu K.-W."/>
            <person name="Li Z."/>
            <person name="Hsiao Y.-Y."/>
            <person name="Qi Y."/>
            <person name="Fu T."/>
            <person name="Tang G."/>
            <person name="Zhang D."/>
            <person name="Sun W.-H."/>
            <person name="Liu D.-K."/>
            <person name="Li Y."/>
            <person name="Chen G.-Z."/>
            <person name="Liu X.-D."/>
            <person name="Liao X.-Y."/>
            <person name="Jiang Y.-T."/>
            <person name="Yu X."/>
            <person name="Hao Y."/>
            <person name="Huang J."/>
            <person name="Zhao X.-W."/>
            <person name="Ke S."/>
            <person name="Chen Y.-Y."/>
            <person name="Wu W.-L."/>
            <person name="Hsu J.-L."/>
            <person name="Lin Y.-F."/>
            <person name="Huang M.-D."/>
            <person name="Li C.-Y."/>
            <person name="Huang L."/>
            <person name="Wang Z.-W."/>
            <person name="Zhao X."/>
            <person name="Zhong W.-Y."/>
            <person name="Peng D.-H."/>
            <person name="Ahmad S."/>
            <person name="Lan S."/>
            <person name="Zhang J.-S."/>
            <person name="Tsai W.-C."/>
            <person name="Van De Peer Y."/>
            <person name="Liu Z.-J."/>
        </authorList>
    </citation>
    <scope>NUCLEOTIDE SEQUENCE</scope>
    <source>
        <strain evidence="2">SCP</strain>
        <tissue evidence="2">Leaves</tissue>
    </source>
</reference>
<dbReference type="GO" id="GO:0035251">
    <property type="term" value="F:UDP-glucosyltransferase activity"/>
    <property type="evidence" value="ECO:0007669"/>
    <property type="project" value="TreeGrafter"/>
</dbReference>
<dbReference type="PANTHER" id="PTHR48047">
    <property type="entry name" value="GLYCOSYLTRANSFERASE"/>
    <property type="match status" value="1"/>
</dbReference>
<comment type="similarity">
    <text evidence="1">Belongs to the UDP-glycosyltransferase family.</text>
</comment>
<evidence type="ECO:0000313" key="2">
    <source>
        <dbReference type="EMBL" id="KAK1265090.1"/>
    </source>
</evidence>
<sequence length="108" mass="12184">MVAWPLFADQFLNEKLVVDMLRVGVRVGVERPGGWAGEGAGMVGIEDIEKALEEVMEGGEEGVLRRVRAREFREMARKAVEIGGSSYVNMTRLIEYVSEYRYVKDDDV</sequence>
<dbReference type="Proteomes" id="UP001179952">
    <property type="component" value="Unassembled WGS sequence"/>
</dbReference>
<keyword evidence="3" id="KW-1185">Reference proteome</keyword>
<proteinExistence type="inferred from homology"/>
<organism evidence="2 3">
    <name type="scientific">Acorus gramineus</name>
    <name type="common">Dwarf sweet flag</name>
    <dbReference type="NCBI Taxonomy" id="55184"/>
    <lineage>
        <taxon>Eukaryota</taxon>
        <taxon>Viridiplantae</taxon>
        <taxon>Streptophyta</taxon>
        <taxon>Embryophyta</taxon>
        <taxon>Tracheophyta</taxon>
        <taxon>Spermatophyta</taxon>
        <taxon>Magnoliopsida</taxon>
        <taxon>Liliopsida</taxon>
        <taxon>Acoraceae</taxon>
        <taxon>Acorus</taxon>
    </lineage>
</organism>
<evidence type="ECO:0000256" key="1">
    <source>
        <dbReference type="ARBA" id="ARBA00009995"/>
    </source>
</evidence>
<gene>
    <name evidence="2" type="ORF">QJS04_geneDACA024911</name>
</gene>
<name>A0AAV9AMB5_ACOGR</name>
<evidence type="ECO:0000313" key="3">
    <source>
        <dbReference type="Proteomes" id="UP001179952"/>
    </source>
</evidence>
<dbReference type="EMBL" id="JAUJYN010000008">
    <property type="protein sequence ID" value="KAK1265090.1"/>
    <property type="molecule type" value="Genomic_DNA"/>
</dbReference>
<comment type="caution">
    <text evidence="2">The sequence shown here is derived from an EMBL/GenBank/DDBJ whole genome shotgun (WGS) entry which is preliminary data.</text>
</comment>
<reference evidence="2" key="1">
    <citation type="journal article" date="2023" name="Nat. Commun.">
        <title>Diploid and tetraploid genomes of Acorus and the evolution of monocots.</title>
        <authorList>
            <person name="Ma L."/>
            <person name="Liu K.W."/>
            <person name="Li Z."/>
            <person name="Hsiao Y.Y."/>
            <person name="Qi Y."/>
            <person name="Fu T."/>
            <person name="Tang G.D."/>
            <person name="Zhang D."/>
            <person name="Sun W.H."/>
            <person name="Liu D.K."/>
            <person name="Li Y."/>
            <person name="Chen G.Z."/>
            <person name="Liu X.D."/>
            <person name="Liao X.Y."/>
            <person name="Jiang Y.T."/>
            <person name="Yu X."/>
            <person name="Hao Y."/>
            <person name="Huang J."/>
            <person name="Zhao X.W."/>
            <person name="Ke S."/>
            <person name="Chen Y.Y."/>
            <person name="Wu W.L."/>
            <person name="Hsu J.L."/>
            <person name="Lin Y.F."/>
            <person name="Huang M.D."/>
            <person name="Li C.Y."/>
            <person name="Huang L."/>
            <person name="Wang Z.W."/>
            <person name="Zhao X."/>
            <person name="Zhong W.Y."/>
            <person name="Peng D.H."/>
            <person name="Ahmad S."/>
            <person name="Lan S."/>
            <person name="Zhang J.S."/>
            <person name="Tsai W.C."/>
            <person name="Van de Peer Y."/>
            <person name="Liu Z.J."/>
        </authorList>
    </citation>
    <scope>NUCLEOTIDE SEQUENCE</scope>
    <source>
        <strain evidence="2">SCP</strain>
    </source>
</reference>
<dbReference type="PANTHER" id="PTHR48047:SF182">
    <property type="entry name" value="GLYCOSYLTRANSFERASE"/>
    <property type="match status" value="1"/>
</dbReference>
<dbReference type="AlphaFoldDB" id="A0AAV9AMB5"/>
<protein>
    <submittedName>
        <fullName evidence="2">Uncharacterized protein</fullName>
    </submittedName>
</protein>